<keyword evidence="4" id="KW-1185">Reference proteome</keyword>
<evidence type="ECO:0000313" key="6">
    <source>
        <dbReference type="Proteomes" id="UP000045175"/>
    </source>
</evidence>
<proteinExistence type="predicted"/>
<organism evidence="1 4">
    <name type="scientific">Helicobacter ailurogastricus</name>
    <dbReference type="NCBI Taxonomy" id="1578720"/>
    <lineage>
        <taxon>Bacteria</taxon>
        <taxon>Pseudomonadati</taxon>
        <taxon>Campylobacterota</taxon>
        <taxon>Epsilonproteobacteria</taxon>
        <taxon>Campylobacterales</taxon>
        <taxon>Helicobacteraceae</taxon>
        <taxon>Helicobacter</taxon>
    </lineage>
</organism>
<evidence type="ECO:0000313" key="4">
    <source>
        <dbReference type="Proteomes" id="UP000038622"/>
    </source>
</evidence>
<evidence type="ECO:0000313" key="5">
    <source>
        <dbReference type="Proteomes" id="UP000041394"/>
    </source>
</evidence>
<dbReference type="AlphaFoldDB" id="A0A0K2X6D8"/>
<dbReference type="STRING" id="1578720.HAL011_14340"/>
<evidence type="ECO:0000313" key="3">
    <source>
        <dbReference type="EMBL" id="CRF44146.1"/>
    </source>
</evidence>
<dbReference type="EMBL" id="CDMN01000028">
    <property type="protein sequence ID" value="CRF44146.1"/>
    <property type="molecule type" value="Genomic_DNA"/>
</dbReference>
<dbReference type="EMBL" id="CDMH01000038">
    <property type="protein sequence ID" value="CRF42618.1"/>
    <property type="molecule type" value="Genomic_DNA"/>
</dbReference>
<evidence type="ECO:0000313" key="2">
    <source>
        <dbReference type="EMBL" id="CRF42618.1"/>
    </source>
</evidence>
<sequence length="52" mass="5753">MTAALSQDTRRINDCGYTLVCKNPLVKHKLNNQHGSNKKHGMANVASECLKL</sequence>
<gene>
    <name evidence="1" type="ORF">HAL011_14340</name>
    <name evidence="2" type="ORF">HAL013_08130</name>
    <name evidence="3" type="ORF">HAL09_07160</name>
</gene>
<protein>
    <submittedName>
        <fullName evidence="1">Uncharacterized protein</fullName>
    </submittedName>
</protein>
<dbReference type="Proteomes" id="UP000041394">
    <property type="component" value="Unassembled WGS sequence"/>
</dbReference>
<evidence type="ECO:0000313" key="1">
    <source>
        <dbReference type="EMBL" id="CRF41626.1"/>
    </source>
</evidence>
<accession>A0A0K2X6D8</accession>
<reference evidence="5 6" key="2">
    <citation type="submission" date="2014-12" db="EMBL/GenBank/DDBJ databases">
        <authorList>
            <person name="Jaenicke S."/>
        </authorList>
    </citation>
    <scope>NUCLEOTIDE SEQUENCE [LARGE SCALE GENOMIC DNA]</scope>
</reference>
<reference evidence="1" key="1">
    <citation type="submission" date="2014-12" db="EMBL/GenBank/DDBJ databases">
        <title>Whole genome sequences of four Staphylococcus schleiferi canine isolates.</title>
        <authorList>
            <person name="Misic A.M."/>
            <person name="Cain C."/>
            <person name="Morris D.O."/>
            <person name="Rankin S."/>
            <person name="Beiting D."/>
        </authorList>
    </citation>
    <scope>NUCLEOTIDE SEQUENCE</scope>
    <source>
        <strain evidence="1">ASB11</strain>
        <strain evidence="2">ASB13</strain>
        <strain evidence="3">ASB9</strain>
    </source>
</reference>
<dbReference type="EMBL" id="CDML01000048">
    <property type="protein sequence ID" value="CRF41626.1"/>
    <property type="molecule type" value="Genomic_DNA"/>
</dbReference>
<dbReference type="Proteomes" id="UP000045175">
    <property type="component" value="Unassembled WGS sequence"/>
</dbReference>
<dbReference type="Proteomes" id="UP000038622">
    <property type="component" value="Unassembled WGS sequence"/>
</dbReference>
<name>A0A0K2X6D8_9HELI</name>
<reference evidence="4" key="3">
    <citation type="submission" date="2014-12" db="EMBL/GenBank/DDBJ databases">
        <authorList>
            <person name="Smet A."/>
        </authorList>
    </citation>
    <scope>NUCLEOTIDE SEQUENCE [LARGE SCALE GENOMIC DNA]</scope>
</reference>